<dbReference type="Proteomes" id="UP000236753">
    <property type="component" value="Unassembled WGS sequence"/>
</dbReference>
<dbReference type="AlphaFoldDB" id="A0A1H5V5P0"/>
<accession>A0A1H5V5P0</accession>
<dbReference type="RefSeq" id="WP_103966461.1">
    <property type="nucleotide sequence ID" value="NZ_FNUX01000011.1"/>
</dbReference>
<sequence length="99" mass="11425">MEAKRLIEYPRGNNFTVKADGDYLELSPSEKVTDELINRLRKYKPAIVNGNITGSLLEVFRSLSHQNTGYLSHVSWYLTHTSAHLWHSKSHACWFFIMG</sequence>
<evidence type="ECO:0000313" key="2">
    <source>
        <dbReference type="Proteomes" id="UP000236753"/>
    </source>
</evidence>
<dbReference type="OrthoDB" id="8548146at2"/>
<proteinExistence type="predicted"/>
<dbReference type="EMBL" id="FNUX01000011">
    <property type="protein sequence ID" value="SEF82732.1"/>
    <property type="molecule type" value="Genomic_DNA"/>
</dbReference>
<protein>
    <recommendedName>
        <fullName evidence="3">TubC N-terminal docking domain-containing protein</fullName>
    </recommendedName>
</protein>
<evidence type="ECO:0008006" key="3">
    <source>
        <dbReference type="Google" id="ProtNLM"/>
    </source>
</evidence>
<gene>
    <name evidence="1" type="ORF">SAMN05216334_11130</name>
</gene>
<organism evidence="1 2">
    <name type="scientific">Nitrosomonas ureae</name>
    <dbReference type="NCBI Taxonomy" id="44577"/>
    <lineage>
        <taxon>Bacteria</taxon>
        <taxon>Pseudomonadati</taxon>
        <taxon>Pseudomonadota</taxon>
        <taxon>Betaproteobacteria</taxon>
        <taxon>Nitrosomonadales</taxon>
        <taxon>Nitrosomonadaceae</taxon>
        <taxon>Nitrosomonas</taxon>
    </lineage>
</organism>
<evidence type="ECO:0000313" key="1">
    <source>
        <dbReference type="EMBL" id="SEF82732.1"/>
    </source>
</evidence>
<reference evidence="1 2" key="1">
    <citation type="submission" date="2016-10" db="EMBL/GenBank/DDBJ databases">
        <authorList>
            <person name="de Groot N.N."/>
        </authorList>
    </citation>
    <scope>NUCLEOTIDE SEQUENCE [LARGE SCALE GENOMIC DNA]</scope>
    <source>
        <strain evidence="1 2">Nm13</strain>
    </source>
</reference>
<name>A0A1H5V5P0_9PROT</name>